<name>A0A0C1RNS9_9CYAN</name>
<keyword evidence="2" id="KW-0663">Pyridoxal phosphate</keyword>
<organism evidence="8">
    <name type="scientific">Tolypothrix bouteillei VB521301</name>
    <dbReference type="NCBI Taxonomy" id="1479485"/>
    <lineage>
        <taxon>Bacteria</taxon>
        <taxon>Bacillati</taxon>
        <taxon>Cyanobacteriota</taxon>
        <taxon>Cyanophyceae</taxon>
        <taxon>Nostocales</taxon>
        <taxon>Tolypothrichaceae</taxon>
        <taxon>Tolypothrix</taxon>
    </lineage>
</organism>
<dbReference type="GO" id="GO:0003700">
    <property type="term" value="F:DNA-binding transcription factor activity"/>
    <property type="evidence" value="ECO:0007669"/>
    <property type="project" value="InterPro"/>
</dbReference>
<dbReference type="GO" id="GO:0003677">
    <property type="term" value="F:DNA binding"/>
    <property type="evidence" value="ECO:0007669"/>
    <property type="project" value="UniProtKB-KW"/>
</dbReference>
<comment type="caution">
    <text evidence="8">The sequence shown here is derived from an EMBL/GenBank/DDBJ whole genome shotgun (WGS) entry which is preliminary data.</text>
</comment>
<dbReference type="STRING" id="1479485.DA73_0203145"/>
<dbReference type="Pfam" id="PF00392">
    <property type="entry name" value="GntR"/>
    <property type="match status" value="1"/>
</dbReference>
<dbReference type="Gene3D" id="1.10.10.10">
    <property type="entry name" value="Winged helix-like DNA-binding domain superfamily/Winged helix DNA-binding domain"/>
    <property type="match status" value="1"/>
</dbReference>
<dbReference type="CDD" id="cd00609">
    <property type="entry name" value="AAT_like"/>
    <property type="match status" value="1"/>
</dbReference>
<keyword evidence="9" id="KW-1185">Reference proteome</keyword>
<evidence type="ECO:0000259" key="6">
    <source>
        <dbReference type="PROSITE" id="PS50949"/>
    </source>
</evidence>
<dbReference type="InterPro" id="IPR004839">
    <property type="entry name" value="Aminotransferase_I/II_large"/>
</dbReference>
<dbReference type="InterPro" id="IPR015421">
    <property type="entry name" value="PyrdxlP-dep_Trfase_major"/>
</dbReference>
<dbReference type="AlphaFoldDB" id="A0A0C1RNS9"/>
<dbReference type="CDD" id="cd07377">
    <property type="entry name" value="WHTH_GntR"/>
    <property type="match status" value="1"/>
</dbReference>
<reference evidence="7" key="2">
    <citation type="submission" date="2019-11" db="EMBL/GenBank/DDBJ databases">
        <title>Improved Assembly of Tolypothrix boutellei genome.</title>
        <authorList>
            <person name="Sarangi A.N."/>
            <person name="Mukherjee M."/>
            <person name="Ghosh S."/>
            <person name="Singh D."/>
            <person name="Das A."/>
            <person name="Kant S."/>
            <person name="Prusty A."/>
            <person name="Tripathy S."/>
        </authorList>
    </citation>
    <scope>NUCLEOTIDE SEQUENCE</scope>
    <source>
        <strain evidence="7">VB521301</strain>
    </source>
</reference>
<dbReference type="PANTHER" id="PTHR46577:SF1">
    <property type="entry name" value="HTH-TYPE TRANSCRIPTIONAL REGULATORY PROTEIN GABR"/>
    <property type="match status" value="1"/>
</dbReference>
<dbReference type="EMBL" id="JHEG02000012">
    <property type="protein sequence ID" value="KIE13680.1"/>
    <property type="molecule type" value="Genomic_DNA"/>
</dbReference>
<sequence>MEFHLTLAERHDLTGQIYRQLRAAILDGRLPAGEQLLPTRELASQLGVSRNTVMEAYDLLVSDGLLEGRVGAGTFVADIVSSDRSLQNLRQSAIEIKPFWRQLTGAQLLPPPPANLMYNFSLSLPDKLRFPFEDWRRISAFCSRRLAEVPVGYGPPEGIRELRDAIVKYVSFSRAVRCHQDNVIVTNGAQQAFDLIARVLIEPQTVVAMEDPGYPPVRLLFESYGAQVVGVPVDAQGLQVECLPKNAKLIYVTPSHQFPLGMPMSLPRRIALLEWATQHGAAIIEDDYDSEFRFAGRPLESLQNLDRTGRVLYVGTFSKVMFPELRLGFIVAPDLIQQALVVAKQLSDLHSPVLAQATLAKFIVDGYLAKHIRKLHKIYDQRRQCLIANLKKSFSPWLEPIPAEAGLHIATFLTSDIKSNAVIDEAAEQGIFLFSLEHFYTSSTVKSGLIFGYGTIEVKQINAGLDLLRKILSKNV</sequence>
<dbReference type="InterPro" id="IPR015424">
    <property type="entry name" value="PyrdxlP-dep_Trfase"/>
</dbReference>
<dbReference type="PRINTS" id="PR00035">
    <property type="entry name" value="HTHGNTR"/>
</dbReference>
<dbReference type="Proteomes" id="UP000029738">
    <property type="component" value="Unassembled WGS sequence"/>
</dbReference>
<dbReference type="PANTHER" id="PTHR46577">
    <property type="entry name" value="HTH-TYPE TRANSCRIPTIONAL REGULATORY PROTEIN GABR"/>
    <property type="match status" value="1"/>
</dbReference>
<dbReference type="SUPFAM" id="SSF53383">
    <property type="entry name" value="PLP-dependent transferases"/>
    <property type="match status" value="1"/>
</dbReference>
<dbReference type="InterPro" id="IPR036388">
    <property type="entry name" value="WH-like_DNA-bd_sf"/>
</dbReference>
<dbReference type="SMART" id="SM00345">
    <property type="entry name" value="HTH_GNTR"/>
    <property type="match status" value="1"/>
</dbReference>
<evidence type="ECO:0000313" key="9">
    <source>
        <dbReference type="Proteomes" id="UP000029738"/>
    </source>
</evidence>
<dbReference type="PROSITE" id="PS50949">
    <property type="entry name" value="HTH_GNTR"/>
    <property type="match status" value="1"/>
</dbReference>
<gene>
    <name evidence="8" type="ORF">DA73_0203145</name>
    <name evidence="7" type="ORF">DA73_0400001750</name>
</gene>
<evidence type="ECO:0000256" key="2">
    <source>
        <dbReference type="ARBA" id="ARBA00022898"/>
    </source>
</evidence>
<proteinExistence type="inferred from homology"/>
<keyword evidence="3" id="KW-0805">Transcription regulation</keyword>
<feature type="domain" description="HTH gntR-type" evidence="6">
    <location>
        <begin position="11"/>
        <end position="79"/>
    </location>
</feature>
<comment type="similarity">
    <text evidence="1">In the C-terminal section; belongs to the class-I pyridoxal-phosphate-dependent aminotransferase family.</text>
</comment>
<evidence type="ECO:0000256" key="5">
    <source>
        <dbReference type="ARBA" id="ARBA00023163"/>
    </source>
</evidence>
<keyword evidence="7" id="KW-0808">Transferase</keyword>
<dbReference type="GO" id="GO:0008483">
    <property type="term" value="F:transaminase activity"/>
    <property type="evidence" value="ECO:0007669"/>
    <property type="project" value="UniProtKB-KW"/>
</dbReference>
<keyword evidence="5" id="KW-0804">Transcription</keyword>
<evidence type="ECO:0000313" key="8">
    <source>
        <dbReference type="EMBL" id="KIE13680.1"/>
    </source>
</evidence>
<keyword evidence="7" id="KW-0032">Aminotransferase</keyword>
<dbReference type="GO" id="GO:0030170">
    <property type="term" value="F:pyridoxal phosphate binding"/>
    <property type="evidence" value="ECO:0007669"/>
    <property type="project" value="InterPro"/>
</dbReference>
<accession>A0A0C1RNS9</accession>
<evidence type="ECO:0000313" key="7">
    <source>
        <dbReference type="EMBL" id="KAF3890768.1"/>
    </source>
</evidence>
<dbReference type="InterPro" id="IPR051446">
    <property type="entry name" value="HTH_trans_reg/aminotransferase"/>
</dbReference>
<protein>
    <submittedName>
        <fullName evidence="7">PLP-dependent aminotransferase family protein</fullName>
    </submittedName>
</protein>
<dbReference type="Gene3D" id="3.40.640.10">
    <property type="entry name" value="Type I PLP-dependent aspartate aminotransferase-like (Major domain)"/>
    <property type="match status" value="1"/>
</dbReference>
<dbReference type="SUPFAM" id="SSF46785">
    <property type="entry name" value="Winged helix' DNA-binding domain"/>
    <property type="match status" value="1"/>
</dbReference>
<evidence type="ECO:0000256" key="3">
    <source>
        <dbReference type="ARBA" id="ARBA00023015"/>
    </source>
</evidence>
<dbReference type="Pfam" id="PF00155">
    <property type="entry name" value="Aminotran_1_2"/>
    <property type="match status" value="1"/>
</dbReference>
<dbReference type="OrthoDB" id="9808770at2"/>
<keyword evidence="4" id="KW-0238">DNA-binding</keyword>
<dbReference type="EMBL" id="JHEG04000001">
    <property type="protein sequence ID" value="KAF3890768.1"/>
    <property type="molecule type" value="Genomic_DNA"/>
</dbReference>
<evidence type="ECO:0000256" key="1">
    <source>
        <dbReference type="ARBA" id="ARBA00005384"/>
    </source>
</evidence>
<reference evidence="8" key="1">
    <citation type="journal article" date="2015" name="Genome Announc.">
        <title>Draft Genome Sequence of Tolypothrix boutellei Strain VB521301.</title>
        <authorList>
            <person name="Chandrababunaidu M.M."/>
            <person name="Singh D."/>
            <person name="Sen D."/>
            <person name="Bhan S."/>
            <person name="Das S."/>
            <person name="Gupta A."/>
            <person name="Adhikary S.P."/>
            <person name="Tripathy S."/>
        </authorList>
    </citation>
    <scope>NUCLEOTIDE SEQUENCE</scope>
    <source>
        <strain evidence="8">VB521301</strain>
    </source>
</reference>
<dbReference type="InterPro" id="IPR000524">
    <property type="entry name" value="Tscrpt_reg_HTH_GntR"/>
</dbReference>
<evidence type="ECO:0000256" key="4">
    <source>
        <dbReference type="ARBA" id="ARBA00023125"/>
    </source>
</evidence>
<dbReference type="InterPro" id="IPR036390">
    <property type="entry name" value="WH_DNA-bd_sf"/>
</dbReference>